<feature type="compositionally biased region" description="Basic and acidic residues" evidence="2">
    <location>
        <begin position="1323"/>
        <end position="1359"/>
    </location>
</feature>
<feature type="compositionally biased region" description="Basic and acidic residues" evidence="2">
    <location>
        <begin position="1"/>
        <end position="11"/>
    </location>
</feature>
<feature type="compositionally biased region" description="Polar residues" evidence="2">
    <location>
        <begin position="1224"/>
        <end position="1234"/>
    </location>
</feature>
<feature type="compositionally biased region" description="Basic and acidic residues" evidence="2">
    <location>
        <begin position="1275"/>
        <end position="1311"/>
    </location>
</feature>
<feature type="compositionally biased region" description="Basic and acidic residues" evidence="2">
    <location>
        <begin position="1371"/>
        <end position="1412"/>
    </location>
</feature>
<feature type="compositionally biased region" description="Basic and acidic residues" evidence="2">
    <location>
        <begin position="1422"/>
        <end position="1569"/>
    </location>
</feature>
<feature type="coiled-coil region" evidence="1">
    <location>
        <begin position="841"/>
        <end position="871"/>
    </location>
</feature>
<dbReference type="EMBL" id="JARGDH010000003">
    <property type="protein sequence ID" value="KAL0274319.1"/>
    <property type="molecule type" value="Genomic_DNA"/>
</dbReference>
<organism evidence="3">
    <name type="scientific">Menopon gallinae</name>
    <name type="common">poultry shaft louse</name>
    <dbReference type="NCBI Taxonomy" id="328185"/>
    <lineage>
        <taxon>Eukaryota</taxon>
        <taxon>Metazoa</taxon>
        <taxon>Ecdysozoa</taxon>
        <taxon>Arthropoda</taxon>
        <taxon>Hexapoda</taxon>
        <taxon>Insecta</taxon>
        <taxon>Pterygota</taxon>
        <taxon>Neoptera</taxon>
        <taxon>Paraneoptera</taxon>
        <taxon>Psocodea</taxon>
        <taxon>Troctomorpha</taxon>
        <taxon>Phthiraptera</taxon>
        <taxon>Amblycera</taxon>
        <taxon>Menoponidae</taxon>
        <taxon>Menopon</taxon>
    </lineage>
</organism>
<feature type="coiled-coil region" evidence="1">
    <location>
        <begin position="1113"/>
        <end position="1154"/>
    </location>
</feature>
<feature type="coiled-coil region" evidence="1">
    <location>
        <begin position="407"/>
        <end position="586"/>
    </location>
</feature>
<feature type="compositionally biased region" description="Basic and acidic residues" evidence="2">
    <location>
        <begin position="1193"/>
        <end position="1223"/>
    </location>
</feature>
<name>A0AAW2HWZ2_9NEOP</name>
<reference evidence="3" key="1">
    <citation type="journal article" date="2024" name="Gigascience">
        <title>Chromosome-level genome of the poultry shaft louse Menopon gallinae provides insight into the host-switching and adaptive evolution of parasitic lice.</title>
        <authorList>
            <person name="Xu Y."/>
            <person name="Ma L."/>
            <person name="Liu S."/>
            <person name="Liang Y."/>
            <person name="Liu Q."/>
            <person name="He Z."/>
            <person name="Tian L."/>
            <person name="Duan Y."/>
            <person name="Cai W."/>
            <person name="Li H."/>
            <person name="Song F."/>
        </authorList>
    </citation>
    <scope>NUCLEOTIDE SEQUENCE</scope>
    <source>
        <strain evidence="3">Cailab_2023a</strain>
    </source>
</reference>
<feature type="region of interest" description="Disordered" evidence="2">
    <location>
        <begin position="2057"/>
        <end position="2132"/>
    </location>
</feature>
<gene>
    <name evidence="3" type="ORF">PYX00_006772</name>
</gene>
<sequence>MTYVSRGDRVFNRPSSQYPDCSPPAPKRSDGRLKRYESITDDRVWSLEEEQRYQYLYNLMSGSRVCLSLASSHKYIPLEELINIICAEKDAYIKSLENQLGKEGTSAQQQKTKRAKDKDKEGVKTQEGGGKGTSSKGPGDRGYADKGAASKGPGDRGFADKGAASKGPGDRGSADKGAASKGPGDRGSADKGGADKEGRGSASADRGGADKEGRGSASADRGGADKEGRGSASADKGGADKGGADKEGVGAADRGASSKGPSARGSVDKGSVGRGSIGRGSVDKGSVGKGSVGKDSVGRGSVGKDSAGRGSVGKDSAGRGSAPGKGSTGKGPADKRSPGKTSAGEGREGGEDGAENVIEEEEEEQYVIEERMGPGISTEEVSELYKASPFVECEEDDESTVCMRNKIFALTAELEESKNARETLRQAMNKLENIEDIVNENEELKNKLRCSEEMVKYLEEKKSKLEKELENLRTKSQIEMDLSDVQANLRNIDKKEKVAKEPELSQLRKERDNLQKKVGELQNELREMKTKQHELELLRKKSESASMTLDELARENECYKKKLASMKSLEQQIQELKQQANVLADKYKRDSLRNVNQDKLIEALCEDRDRLRRKVDELTCYESQYNSLQCKLQQVDAIISENERLNHKLETLDKLEMENKYLRCKLDQSKATEQEAAEGKERIRELQEAVADQEEEMKDLLCQIERLTRAYVGGSELDQLKQELSEKDGKLKLCEEQLAEIPLLEAEIDELRLKLEDCCKNMSDSGQKQKKDDKKKNSVFGSRFEEPVEKKEGMATVEQVRTEEAMIFQKADGESDGMTCEEVQNLLRSSKGIISCVLEDMIEHQKEMEELEKCNREMKEEIRQLKEHMNTNDGVQEVDELKKSIEEKQKMICRLQEQISRSGDLGKVNDHISNLECEIEYLKSLNKKMRQDLEEACCEIQRCAELECMLEEEKRARQILANQVKSKSEKEEYNLETNQIDELKKLVAELKKENCLLKEMQSPCPDYMKEMEEKNELENLLNLLQCELDVCRKNKAGNCDELRNEVERLRNQNNELKNLIDCYSERLALEKNSGKDSHVFSPQDENKLRSEITHLRCDVIELCKKIEELEGYLADKCAEIECLKQCCKNLEKKNDQLEREVDEKDYETESLRSEVSKLIVEQKRLSTDNESLKSRLKESESPKVIEPEEELEKDMSEKDEIDKTMKIIEDQVDELSQKLEEGTKSGTDQDNLLKQQEDELERLRKRLKEAEEGKPASERKAETKTATTQTDPVSSEDKAQKEQPKEPTEEPKKRSREAEESKPASERKAETKTATTQTDPVSSEDKAQKEKPKEPTEEPKKRSREAEESKPASERKAETKTATTQTDPVSSEDKAEKEKPKDTTDEVEKLKKLLKEAEEKAKQPASERKAETKAAQIQTDPVKFDDGKKPEEKPKEEKKADQPKREEPKREEPKREEPKREEPKREEPKREEPKREEPKREEPKREEPKREEQKREEPKREEPKREEPKREEPKREEPKREEPKREEPKREEPKREEPKREEKAPEKAKPEETKPEEEKRPVREDKKEEPEADGVALRRLDDFPDDEEKKEKPTPKKEAKREPQEEKRSAPQQPRQKTPAKEAKPEPKKEGDKEKKAQKAAPEPSKAKRPTTVRPETSRPKQAEAALPAAGRKQPEAAEEEAKPLETDDSNLSFSDLDPDFAKFLCSLNPDNHKENIYLIEKRYRKKMTELQRKNEEKVKALLTQFDRESNMKDKMYKDRVNSIKSGYETDIRKLAERHRASIMRLQSLHEDEIQELNTTYETEMDALQTQNENIVNDITTGAAEKFKMLAEQHNKDIRNLEKKYQQLLEEKEMDHAAAMPSGVGDMSVEDIKTKHNRELKKLKESNLKRVDLMRHKYEDLLSCERKKYEKKLEELVQRLRQGKPTADGVCQCKTMPPVQKDPNVPLEFNDVLRKILHFGLESLNFNEVALVHRKTCAATEEIVLQPEMKAQLLPPIADDPCAREQLLKANKEELLQRILVLENEIAAKQMETQNAIINMEKEVKAEKERLLVLRDSLRSERENTETRSKMTDRDSPDYPLTENDIMKTINQIHKSGQTGGENPVGKDKDKRSPVDKDASYSTKNRYKSVKK</sequence>
<evidence type="ECO:0000313" key="3">
    <source>
        <dbReference type="EMBL" id="KAL0274319.1"/>
    </source>
</evidence>
<dbReference type="Gene3D" id="1.10.287.1490">
    <property type="match status" value="1"/>
</dbReference>
<feature type="region of interest" description="Disordered" evidence="2">
    <location>
        <begin position="1169"/>
        <end position="1694"/>
    </location>
</feature>
<feature type="compositionally biased region" description="Polar residues" evidence="2">
    <location>
        <begin position="1312"/>
        <end position="1321"/>
    </location>
</feature>
<feature type="compositionally biased region" description="Basic and acidic residues" evidence="2">
    <location>
        <begin position="1619"/>
        <end position="1637"/>
    </location>
</feature>
<keyword evidence="1" id="KW-0175">Coiled coil</keyword>
<feature type="compositionally biased region" description="Basic and acidic residues" evidence="2">
    <location>
        <begin position="1169"/>
        <end position="1186"/>
    </location>
</feature>
<feature type="coiled-coil region" evidence="1">
    <location>
        <begin position="912"/>
        <end position="1066"/>
    </location>
</feature>
<feature type="coiled-coil region" evidence="1">
    <location>
        <begin position="1791"/>
        <end position="1858"/>
    </location>
</feature>
<feature type="compositionally biased region" description="Polar residues" evidence="2">
    <location>
        <begin position="1360"/>
        <end position="1369"/>
    </location>
</feature>
<feature type="compositionally biased region" description="Basic and acidic residues" evidence="2">
    <location>
        <begin position="1576"/>
        <end position="1609"/>
    </location>
</feature>
<feature type="coiled-coil region" evidence="1">
    <location>
        <begin position="635"/>
        <end position="761"/>
    </location>
</feature>
<evidence type="ECO:0000256" key="1">
    <source>
        <dbReference type="SAM" id="Coils"/>
    </source>
</evidence>
<proteinExistence type="predicted"/>
<feature type="compositionally biased region" description="Basic and acidic residues" evidence="2">
    <location>
        <begin position="783"/>
        <end position="793"/>
    </location>
</feature>
<feature type="region of interest" description="Disordered" evidence="2">
    <location>
        <begin position="1"/>
        <end position="31"/>
    </location>
</feature>
<feature type="compositionally biased region" description="Basic and acidic residues" evidence="2">
    <location>
        <begin position="183"/>
        <end position="199"/>
    </location>
</feature>
<feature type="region of interest" description="Disordered" evidence="2">
    <location>
        <begin position="762"/>
        <end position="795"/>
    </location>
</feature>
<comment type="caution">
    <text evidence="3">The sequence shown here is derived from an EMBL/GenBank/DDBJ whole genome shotgun (WGS) entry which is preliminary data.</text>
</comment>
<accession>A0AAW2HWZ2</accession>
<feature type="compositionally biased region" description="Basic and acidic residues" evidence="2">
    <location>
        <begin position="237"/>
        <end position="248"/>
    </location>
</feature>
<feature type="compositionally biased region" description="Basic and acidic residues" evidence="2">
    <location>
        <begin position="767"/>
        <end position="776"/>
    </location>
</feature>
<feature type="compositionally biased region" description="Basic and acidic residues" evidence="2">
    <location>
        <begin position="2057"/>
        <end position="2077"/>
    </location>
</feature>
<feature type="compositionally biased region" description="Basic and acidic residues" evidence="2">
    <location>
        <begin position="2105"/>
        <end position="2119"/>
    </location>
</feature>
<feature type="compositionally biased region" description="Basic and acidic residues" evidence="2">
    <location>
        <begin position="1248"/>
        <end position="1263"/>
    </location>
</feature>
<protein>
    <submittedName>
        <fullName evidence="3">Uncharacterized protein</fullName>
    </submittedName>
</protein>
<feature type="region of interest" description="Disordered" evidence="2">
    <location>
        <begin position="99"/>
        <end position="375"/>
    </location>
</feature>
<evidence type="ECO:0000256" key="2">
    <source>
        <dbReference type="SAM" id="MobiDB-lite"/>
    </source>
</evidence>
<feature type="compositionally biased region" description="Polar residues" evidence="2">
    <location>
        <begin position="1264"/>
        <end position="1273"/>
    </location>
</feature>
<feature type="compositionally biased region" description="Acidic residues" evidence="2">
    <location>
        <begin position="351"/>
        <end position="367"/>
    </location>
</feature>
<feature type="compositionally biased region" description="Basic and acidic residues" evidence="2">
    <location>
        <begin position="1673"/>
        <end position="1686"/>
    </location>
</feature>